<keyword evidence="4" id="KW-0378">Hydrolase</keyword>
<evidence type="ECO:0000256" key="2">
    <source>
        <dbReference type="ARBA" id="ARBA00009780"/>
    </source>
</evidence>
<feature type="transmembrane region" description="Helical" evidence="9">
    <location>
        <begin position="144"/>
        <end position="162"/>
    </location>
</feature>
<sequence>MGYPGTEVSGYWGPPTATIDWCEENYVVSYYVAEWANTLSNAWFVALALYQLYSVRRHGLERRFAVTAAGMAAVGAGSWAFHMTLRYGCQLLDELPMVYVTCVPAWSVAGELGRGRQAGAALAAGAAALTAAYVWVYTDPFLHELGYAVITGYVVVCAVYLGRTRVRDAAARRGLAQCMVLGVGLFAAAYALWQLDVHCCGVWVRVRRQYLGLPLGLLLELHAWWHVLTGSGVYCVCVYLMYLRQLLHGRGEAFELVWRWRVLPELTRRGQRVRANYALTLLGPYAGRARAA</sequence>
<keyword evidence="6 9" id="KW-0472">Membrane</keyword>
<evidence type="ECO:0000256" key="7">
    <source>
        <dbReference type="PIRSR" id="PIRSR608901-1"/>
    </source>
</evidence>
<dbReference type="PANTHER" id="PTHR46187:SF3">
    <property type="entry name" value="ALKALINE CERAMIDASE 3"/>
    <property type="match status" value="1"/>
</dbReference>
<feature type="binding site" evidence="8">
    <location>
        <position position="226"/>
    </location>
    <ligand>
        <name>Zn(2+)</name>
        <dbReference type="ChEBI" id="CHEBI:29105"/>
        <note>catalytic</note>
    </ligand>
</feature>
<feature type="transmembrane region" description="Helical" evidence="9">
    <location>
        <begin position="65"/>
        <end position="85"/>
    </location>
</feature>
<keyword evidence="7" id="KW-0106">Calcium</keyword>
<feature type="binding site" evidence="7">
    <location>
        <position position="25"/>
    </location>
    <ligand>
        <name>Ca(2+)</name>
        <dbReference type="ChEBI" id="CHEBI:29108"/>
    </ligand>
</feature>
<evidence type="ECO:0000256" key="8">
    <source>
        <dbReference type="PIRSR" id="PIRSR608901-2"/>
    </source>
</evidence>
<dbReference type="Proteomes" id="UP000000591">
    <property type="component" value="Chromosome VII"/>
</dbReference>
<keyword evidence="5 9" id="KW-1133">Transmembrane helix</keyword>
<dbReference type="GO" id="GO:0017040">
    <property type="term" value="F:N-acylsphingosine amidohydrolase activity"/>
    <property type="evidence" value="ECO:0000318"/>
    <property type="project" value="GO_Central"/>
</dbReference>
<dbReference type="GO" id="GO:0005789">
    <property type="term" value="C:endoplasmic reticulum membrane"/>
    <property type="evidence" value="ECO:0000318"/>
    <property type="project" value="GO_Central"/>
</dbReference>
<accession>Q74ZK1</accession>
<dbReference type="eggNOG" id="KOG2329">
    <property type="taxonomic scope" value="Eukaryota"/>
</dbReference>
<name>Q74ZK1_EREGS</name>
<feature type="binding site" evidence="7">
    <location>
        <position position="34"/>
    </location>
    <ligand>
        <name>Ca(2+)</name>
        <dbReference type="ChEBI" id="CHEBI:29108"/>
    </ligand>
</feature>
<gene>
    <name evidence="10" type="ORF">AGOS_AGR199W</name>
</gene>
<evidence type="ECO:0000256" key="1">
    <source>
        <dbReference type="ARBA" id="ARBA00004141"/>
    </source>
</evidence>
<feature type="binding site" evidence="7">
    <location>
        <position position="20"/>
    </location>
    <ligand>
        <name>Ca(2+)</name>
        <dbReference type="ChEBI" id="CHEBI:29108"/>
    </ligand>
</feature>
<comment type="subcellular location">
    <subcellularLocation>
        <location evidence="1">Membrane</location>
        <topology evidence="1">Multi-pass membrane protein</topology>
    </subcellularLocation>
</comment>
<feature type="binding site" evidence="7">
    <location>
        <position position="23"/>
    </location>
    <ligand>
        <name>Ca(2+)</name>
        <dbReference type="ChEBI" id="CHEBI:29108"/>
    </ligand>
</feature>
<reference evidence="10 11" key="1">
    <citation type="journal article" date="2004" name="Science">
        <title>The Ashbya gossypii genome as a tool for mapping the ancient Saccharomyces cerevisiae genome.</title>
        <authorList>
            <person name="Dietrich F.S."/>
            <person name="Voegeli S."/>
            <person name="Brachat S."/>
            <person name="Lerch A."/>
            <person name="Gates K."/>
            <person name="Steiner S."/>
            <person name="Mohr C."/>
            <person name="Pohlmann R."/>
            <person name="Luedi P."/>
            <person name="Choi S."/>
            <person name="Wing R.A."/>
            <person name="Flavier A."/>
            <person name="Gaffney T.D."/>
            <person name="Philippsen P."/>
        </authorList>
    </citation>
    <scope>NUCLEOTIDE SEQUENCE [LARGE SCALE GENOMIC DNA]</scope>
    <source>
        <strain evidence="11">ATCC 10895 / CBS 109.51 / FGSC 9923 / NRRL Y-1056</strain>
    </source>
</reference>
<keyword evidence="11" id="KW-1185">Reference proteome</keyword>
<feature type="binding site" evidence="8">
    <location>
        <position position="82"/>
    </location>
    <ligand>
        <name>Zn(2+)</name>
        <dbReference type="ChEBI" id="CHEBI:29105"/>
        <note>catalytic</note>
    </ligand>
</feature>
<dbReference type="AlphaFoldDB" id="Q74ZK1"/>
<dbReference type="OrthoDB" id="187171at2759"/>
<keyword evidence="3 9" id="KW-0812">Transmembrane</keyword>
<dbReference type="FunCoup" id="Q74ZK1">
    <property type="interactions" value="627"/>
</dbReference>
<dbReference type="Pfam" id="PF05875">
    <property type="entry name" value="Ceramidase"/>
    <property type="match status" value="1"/>
</dbReference>
<feature type="transmembrane region" description="Helical" evidence="9">
    <location>
        <begin position="223"/>
        <end position="242"/>
    </location>
</feature>
<feature type="transmembrane region" description="Helical" evidence="9">
    <location>
        <begin position="174"/>
        <end position="193"/>
    </location>
</feature>
<protein>
    <submittedName>
        <fullName evidence="10">AGR199Wp</fullName>
    </submittedName>
</protein>
<dbReference type="InParanoid" id="Q74ZK1"/>
<dbReference type="STRING" id="284811.Q74ZK1"/>
<feature type="binding site" evidence="8">
    <location>
        <position position="222"/>
    </location>
    <ligand>
        <name>Zn(2+)</name>
        <dbReference type="ChEBI" id="CHEBI:29105"/>
        <note>catalytic</note>
    </ligand>
</feature>
<keyword evidence="7" id="KW-0479">Metal-binding</keyword>
<comment type="similarity">
    <text evidence="2">Belongs to the alkaline ceramidase family.</text>
</comment>
<evidence type="ECO:0000256" key="9">
    <source>
        <dbReference type="SAM" id="Phobius"/>
    </source>
</evidence>
<evidence type="ECO:0000256" key="3">
    <source>
        <dbReference type="ARBA" id="ARBA00022692"/>
    </source>
</evidence>
<dbReference type="EMBL" id="AE016820">
    <property type="protein sequence ID" value="AAS54689.2"/>
    <property type="molecule type" value="Genomic_DNA"/>
</dbReference>
<organism evidence="10 11">
    <name type="scientific">Eremothecium gossypii (strain ATCC 10895 / CBS 109.51 / FGSC 9923 / NRRL Y-1056)</name>
    <name type="common">Yeast</name>
    <name type="synonym">Ashbya gossypii</name>
    <dbReference type="NCBI Taxonomy" id="284811"/>
    <lineage>
        <taxon>Eukaryota</taxon>
        <taxon>Fungi</taxon>
        <taxon>Dikarya</taxon>
        <taxon>Ascomycota</taxon>
        <taxon>Saccharomycotina</taxon>
        <taxon>Saccharomycetes</taxon>
        <taxon>Saccharomycetales</taxon>
        <taxon>Saccharomycetaceae</taxon>
        <taxon>Eremothecium</taxon>
    </lineage>
</organism>
<dbReference type="RefSeq" id="NP_986865.2">
    <property type="nucleotide sequence ID" value="NM_211927.2"/>
</dbReference>
<dbReference type="GO" id="GO:0046872">
    <property type="term" value="F:metal ion binding"/>
    <property type="evidence" value="ECO:0007669"/>
    <property type="project" value="UniProtKB-KW"/>
</dbReference>
<dbReference type="GO" id="GO:0046514">
    <property type="term" value="P:ceramide catabolic process"/>
    <property type="evidence" value="ECO:0000318"/>
    <property type="project" value="GO_Central"/>
</dbReference>
<proteinExistence type="inferred from homology"/>
<evidence type="ECO:0000256" key="5">
    <source>
        <dbReference type="ARBA" id="ARBA00022989"/>
    </source>
</evidence>
<evidence type="ECO:0000256" key="4">
    <source>
        <dbReference type="ARBA" id="ARBA00022801"/>
    </source>
</evidence>
<dbReference type="GO" id="GO:0046513">
    <property type="term" value="P:ceramide biosynthetic process"/>
    <property type="evidence" value="ECO:0000318"/>
    <property type="project" value="GO_Central"/>
</dbReference>
<feature type="transmembrane region" description="Helical" evidence="9">
    <location>
        <begin position="97"/>
        <end position="113"/>
    </location>
</feature>
<keyword evidence="8" id="KW-0862">Zinc</keyword>
<dbReference type="PANTHER" id="PTHR46187">
    <property type="entry name" value="ALKALINE CERAMIDASE 3"/>
    <property type="match status" value="1"/>
</dbReference>
<dbReference type="GeneID" id="4623167"/>
<reference evidence="11" key="2">
    <citation type="journal article" date="2013" name="G3 (Bethesda)">
        <title>Genomes of Ashbya fungi isolated from insects reveal four mating-type loci, numerous translocations, lack of transposons, and distinct gene duplications.</title>
        <authorList>
            <person name="Dietrich F.S."/>
            <person name="Voegeli S."/>
            <person name="Kuo S."/>
            <person name="Philippsen P."/>
        </authorList>
    </citation>
    <scope>GENOME REANNOTATION</scope>
    <source>
        <strain evidence="11">ATCC 10895 / CBS 109.51 / FGSC 9923 / NRRL Y-1056</strain>
    </source>
</reference>
<dbReference type="HOGENOM" id="CLU_063293_3_0_1"/>
<feature type="transmembrane region" description="Helical" evidence="9">
    <location>
        <begin position="120"/>
        <end position="138"/>
    </location>
</feature>
<feature type="binding site" evidence="7">
    <location>
        <position position="21"/>
    </location>
    <ligand>
        <name>Ca(2+)</name>
        <dbReference type="ChEBI" id="CHEBI:29108"/>
    </ligand>
</feature>
<dbReference type="KEGG" id="ago:AGOS_AGR199W"/>
<feature type="transmembrane region" description="Helical" evidence="9">
    <location>
        <begin position="35"/>
        <end position="53"/>
    </location>
</feature>
<dbReference type="OMA" id="IMFEPLR"/>
<evidence type="ECO:0000256" key="6">
    <source>
        <dbReference type="ARBA" id="ARBA00023136"/>
    </source>
</evidence>
<comment type="cofactor">
    <cofactor evidence="8">
        <name>Zn(2+)</name>
        <dbReference type="ChEBI" id="CHEBI:29105"/>
    </cofactor>
</comment>
<evidence type="ECO:0000313" key="11">
    <source>
        <dbReference type="Proteomes" id="UP000000591"/>
    </source>
</evidence>
<evidence type="ECO:0000313" key="10">
    <source>
        <dbReference type="EMBL" id="AAS54689.2"/>
    </source>
</evidence>
<dbReference type="InterPro" id="IPR008901">
    <property type="entry name" value="ACER"/>
</dbReference>